<dbReference type="FunCoup" id="L0P910">
    <property type="interactions" value="284"/>
</dbReference>
<evidence type="ECO:0000256" key="10">
    <source>
        <dbReference type="ARBA" id="ARBA00023229"/>
    </source>
</evidence>
<dbReference type="InterPro" id="IPR011876">
    <property type="entry name" value="IsopentenylPP_isomerase_typ1"/>
</dbReference>
<name>L0P910_PNEJI</name>
<proteinExistence type="inferred from homology"/>
<evidence type="ECO:0000256" key="13">
    <source>
        <dbReference type="SAM" id="MobiDB-lite"/>
    </source>
</evidence>
<dbReference type="VEuPathDB" id="FungiDB:PNEJI1_002078"/>
<evidence type="ECO:0000313" key="16">
    <source>
        <dbReference type="Proteomes" id="UP000010422"/>
    </source>
</evidence>
<keyword evidence="7" id="KW-0460">Magnesium</keyword>
<keyword evidence="11" id="KW-0413">Isomerase</keyword>
<keyword evidence="9" id="KW-0443">Lipid metabolism</keyword>
<evidence type="ECO:0000256" key="4">
    <source>
        <dbReference type="ARBA" id="ARBA00012057"/>
    </source>
</evidence>
<evidence type="ECO:0000256" key="11">
    <source>
        <dbReference type="ARBA" id="ARBA00023235"/>
    </source>
</evidence>
<evidence type="ECO:0000256" key="12">
    <source>
        <dbReference type="ARBA" id="ARBA00029294"/>
    </source>
</evidence>
<dbReference type="InterPro" id="IPR000086">
    <property type="entry name" value="NUDIX_hydrolase_dom"/>
</dbReference>
<comment type="pathway">
    <text evidence="2">Isoprenoid biosynthesis; dimethylallyl diphosphate biosynthesis; dimethylallyl diphosphate from isopentenyl diphosphate: step 1/1.</text>
</comment>
<feature type="region of interest" description="Disordered" evidence="13">
    <location>
        <begin position="1"/>
        <end position="20"/>
    </location>
</feature>
<dbReference type="EC" id="5.3.3.2" evidence="4"/>
<dbReference type="InParanoid" id="L0P910"/>
<evidence type="ECO:0000313" key="15">
    <source>
        <dbReference type="EMBL" id="CCJ28858.1"/>
    </source>
</evidence>
<dbReference type="Proteomes" id="UP000010422">
    <property type="component" value="Unassembled WGS sequence"/>
</dbReference>
<evidence type="ECO:0000256" key="5">
    <source>
        <dbReference type="ARBA" id="ARBA00022516"/>
    </source>
</evidence>
<dbReference type="AlphaFoldDB" id="L0P910"/>
<evidence type="ECO:0000256" key="2">
    <source>
        <dbReference type="ARBA" id="ARBA00004826"/>
    </source>
</evidence>
<keyword evidence="5" id="KW-0444">Lipid biosynthesis</keyword>
<gene>
    <name evidence="15" type="ORF">PNEJI1_002078</name>
</gene>
<evidence type="ECO:0000256" key="6">
    <source>
        <dbReference type="ARBA" id="ARBA00022723"/>
    </source>
</evidence>
<dbReference type="PIRSF" id="PIRSF018427">
    <property type="entry name" value="Isopntndiph_ism"/>
    <property type="match status" value="1"/>
</dbReference>
<keyword evidence="8" id="KW-0752">Steroid biosynthesis</keyword>
<keyword evidence="10" id="KW-0414">Isoprene biosynthesis</keyword>
<protein>
    <recommendedName>
        <fullName evidence="4">isopentenyl-diphosphate Delta-isomerase</fullName>
        <ecNumber evidence="4">5.3.3.2</ecNumber>
    </recommendedName>
</protein>
<dbReference type="CDD" id="cd02885">
    <property type="entry name" value="NUDIX_IPP_Isomerase"/>
    <property type="match status" value="1"/>
</dbReference>
<evidence type="ECO:0000256" key="7">
    <source>
        <dbReference type="ARBA" id="ARBA00022842"/>
    </source>
</evidence>
<dbReference type="GO" id="GO:0004452">
    <property type="term" value="F:isopentenyl-diphosphate delta-isomerase activity"/>
    <property type="evidence" value="ECO:0007669"/>
    <property type="project" value="UniProtKB-EC"/>
</dbReference>
<dbReference type="PANTHER" id="PTHR10885:SF0">
    <property type="entry name" value="ISOPENTENYL-DIPHOSPHATE DELTA-ISOMERASE"/>
    <property type="match status" value="1"/>
</dbReference>
<feature type="domain" description="Nudix hydrolase" evidence="14">
    <location>
        <begin position="56"/>
        <end position="210"/>
    </location>
</feature>
<comment type="catalytic activity">
    <reaction evidence="12">
        <text>isopentenyl diphosphate = dimethylallyl diphosphate</text>
        <dbReference type="Rhea" id="RHEA:23284"/>
        <dbReference type="ChEBI" id="CHEBI:57623"/>
        <dbReference type="ChEBI" id="CHEBI:128769"/>
        <dbReference type="EC" id="5.3.3.2"/>
    </reaction>
    <physiologicalReaction direction="left-to-right" evidence="12">
        <dbReference type="Rhea" id="RHEA:23285"/>
    </physiologicalReaction>
</comment>
<dbReference type="GO" id="GO:0009240">
    <property type="term" value="P:isopentenyl diphosphate biosynthetic process"/>
    <property type="evidence" value="ECO:0007669"/>
    <property type="project" value="TreeGrafter"/>
</dbReference>
<comment type="cofactor">
    <cofactor evidence="1">
        <name>Mg(2+)</name>
        <dbReference type="ChEBI" id="CHEBI:18420"/>
    </cofactor>
</comment>
<dbReference type="FunFam" id="3.90.79.10:FF:000012">
    <property type="entry name" value="Isopentenyl-diphosphate Delta-isomerase 1"/>
    <property type="match status" value="1"/>
</dbReference>
<dbReference type="GO" id="GO:0050992">
    <property type="term" value="P:dimethylallyl diphosphate biosynthetic process"/>
    <property type="evidence" value="ECO:0007669"/>
    <property type="project" value="UniProtKB-UniPathway"/>
</dbReference>
<evidence type="ECO:0000256" key="8">
    <source>
        <dbReference type="ARBA" id="ARBA00022955"/>
    </source>
</evidence>
<accession>L0P910</accession>
<evidence type="ECO:0000256" key="3">
    <source>
        <dbReference type="ARBA" id="ARBA00007579"/>
    </source>
</evidence>
<reference evidence="15 16" key="1">
    <citation type="journal article" date="2012" name="MBio">
        <title>De novo assembly of the Pneumocystis jirovecii genome from a single bronchoalveolar lavage fluid specimen from a patient.</title>
        <authorList>
            <person name="Cisse O.H."/>
            <person name="Pagni M."/>
            <person name="Hauser P.M."/>
        </authorList>
    </citation>
    <scope>NUCLEOTIDE SEQUENCE [LARGE SCALE GENOMIC DNA]</scope>
    <source>
        <strain evidence="15 16">SE8</strain>
    </source>
</reference>
<dbReference type="SUPFAM" id="SSF55811">
    <property type="entry name" value="Nudix"/>
    <property type="match status" value="1"/>
</dbReference>
<evidence type="ECO:0000259" key="14">
    <source>
        <dbReference type="PROSITE" id="PS51462"/>
    </source>
</evidence>
<dbReference type="GO" id="GO:0005737">
    <property type="term" value="C:cytoplasm"/>
    <property type="evidence" value="ECO:0007669"/>
    <property type="project" value="TreeGrafter"/>
</dbReference>
<dbReference type="Gene3D" id="3.90.79.10">
    <property type="entry name" value="Nucleoside Triphosphate Pyrophosphohydrolase"/>
    <property type="match status" value="1"/>
</dbReference>
<organism evidence="16">
    <name type="scientific">Pneumocystis jirovecii</name>
    <name type="common">Human pneumocystis pneumonia agent</name>
    <dbReference type="NCBI Taxonomy" id="42068"/>
    <lineage>
        <taxon>Eukaryota</taxon>
        <taxon>Fungi</taxon>
        <taxon>Dikarya</taxon>
        <taxon>Ascomycota</taxon>
        <taxon>Taphrinomycotina</taxon>
        <taxon>Pneumocystomycetes</taxon>
        <taxon>Pneumocystaceae</taxon>
        <taxon>Pneumocystis</taxon>
    </lineage>
</organism>
<dbReference type="InterPro" id="IPR015797">
    <property type="entry name" value="NUDIX_hydrolase-like_dom_sf"/>
</dbReference>
<comment type="caution">
    <text evidence="15">The sequence shown here is derived from an EMBL/GenBank/DDBJ whole genome shotgun (WGS) entry which is preliminary data.</text>
</comment>
<dbReference type="GO" id="GO:0046872">
    <property type="term" value="F:metal ion binding"/>
    <property type="evidence" value="ECO:0007669"/>
    <property type="project" value="UniProtKB-KW"/>
</dbReference>
<dbReference type="Pfam" id="PF00293">
    <property type="entry name" value="NUDIX"/>
    <property type="match status" value="1"/>
</dbReference>
<comment type="similarity">
    <text evidence="3">Belongs to the IPP isomerase type 1 family.</text>
</comment>
<dbReference type="GO" id="GO:0006694">
    <property type="term" value="P:steroid biosynthetic process"/>
    <property type="evidence" value="ECO:0007669"/>
    <property type="project" value="UniProtKB-KW"/>
</dbReference>
<keyword evidence="6" id="KW-0479">Metal-binding</keyword>
<evidence type="ECO:0000256" key="9">
    <source>
        <dbReference type="ARBA" id="ARBA00023098"/>
    </source>
</evidence>
<evidence type="ECO:0000256" key="1">
    <source>
        <dbReference type="ARBA" id="ARBA00001946"/>
    </source>
</evidence>
<dbReference type="PROSITE" id="PS51462">
    <property type="entry name" value="NUDIX"/>
    <property type="match status" value="1"/>
</dbReference>
<dbReference type="EMBL" id="CAKM01000128">
    <property type="protein sequence ID" value="CCJ28858.1"/>
    <property type="molecule type" value="Genomic_DNA"/>
</dbReference>
<dbReference type="NCBIfam" id="TIGR02150">
    <property type="entry name" value="IPP_isom_1"/>
    <property type="match status" value="1"/>
</dbReference>
<dbReference type="UniPathway" id="UPA00059">
    <property type="reaction ID" value="UER00104"/>
</dbReference>
<dbReference type="STRING" id="1209962.L0P910"/>
<sequence>MPEQLINHLEEEDLKNRDPEQQRLMSETCILVDENDKMIGNLKKKGHLLKNIQEGMLHRAFSVFLFDQKGDLLLQKRAYEKITFPGLWTNTCCSHPLQVIGEYGENMEKSVEGVKRAAQRKLYHELGIVSSQVPLEKFHYLTRVQYKAESDKIWGENESVYQFSQEKYLTADVDLKLNPNEVETARYVSQDDLRKMLKCKDFSFTPWFELICRSFMFFWWDSLHNLNAVKNHQFSIIRM</sequence>
<dbReference type="PANTHER" id="PTHR10885">
    <property type="entry name" value="ISOPENTENYL-DIPHOSPHATE DELTA-ISOMERASE"/>
    <property type="match status" value="1"/>
</dbReference>